<evidence type="ECO:0000313" key="3">
    <source>
        <dbReference type="Proteomes" id="UP001420932"/>
    </source>
</evidence>
<organism evidence="2 3">
    <name type="scientific">Stephania yunnanensis</name>
    <dbReference type="NCBI Taxonomy" id="152371"/>
    <lineage>
        <taxon>Eukaryota</taxon>
        <taxon>Viridiplantae</taxon>
        <taxon>Streptophyta</taxon>
        <taxon>Embryophyta</taxon>
        <taxon>Tracheophyta</taxon>
        <taxon>Spermatophyta</taxon>
        <taxon>Magnoliopsida</taxon>
        <taxon>Ranunculales</taxon>
        <taxon>Menispermaceae</taxon>
        <taxon>Menispermoideae</taxon>
        <taxon>Cissampelideae</taxon>
        <taxon>Stephania</taxon>
    </lineage>
</organism>
<gene>
    <name evidence="2" type="ORF">Syun_009835</name>
</gene>
<reference evidence="2 3" key="1">
    <citation type="submission" date="2024-01" db="EMBL/GenBank/DDBJ databases">
        <title>Genome assemblies of Stephania.</title>
        <authorList>
            <person name="Yang L."/>
        </authorList>
    </citation>
    <scope>NUCLEOTIDE SEQUENCE [LARGE SCALE GENOMIC DNA]</scope>
    <source>
        <strain evidence="2">YNDBR</strain>
        <tissue evidence="2">Leaf</tissue>
    </source>
</reference>
<evidence type="ECO:0000313" key="2">
    <source>
        <dbReference type="EMBL" id="KAK9151526.1"/>
    </source>
</evidence>
<keyword evidence="1" id="KW-1133">Transmembrane helix</keyword>
<evidence type="ECO:0000256" key="1">
    <source>
        <dbReference type="SAM" id="Phobius"/>
    </source>
</evidence>
<name>A0AAP0PSN7_9MAGN</name>
<accession>A0AAP0PSN7</accession>
<keyword evidence="1" id="KW-0812">Transmembrane</keyword>
<comment type="caution">
    <text evidence="2">The sequence shown here is derived from an EMBL/GenBank/DDBJ whole genome shotgun (WGS) entry which is preliminary data.</text>
</comment>
<keyword evidence="1" id="KW-0472">Membrane</keyword>
<sequence length="55" mass="6059">MEEYLHHHPHQVALLTLVVLWLIIINTYVGAQMAVAAAQIVELAANGLPPPQLHL</sequence>
<protein>
    <submittedName>
        <fullName evidence="2">Uncharacterized protein</fullName>
    </submittedName>
</protein>
<dbReference type="Proteomes" id="UP001420932">
    <property type="component" value="Unassembled WGS sequence"/>
</dbReference>
<proteinExistence type="predicted"/>
<dbReference type="AlphaFoldDB" id="A0AAP0PSN7"/>
<dbReference type="EMBL" id="JBBNAF010000004">
    <property type="protein sequence ID" value="KAK9151526.1"/>
    <property type="molecule type" value="Genomic_DNA"/>
</dbReference>
<keyword evidence="3" id="KW-1185">Reference proteome</keyword>
<feature type="transmembrane region" description="Helical" evidence="1">
    <location>
        <begin position="12"/>
        <end position="31"/>
    </location>
</feature>